<dbReference type="GO" id="GO:0071732">
    <property type="term" value="P:cellular response to nitric oxide"/>
    <property type="evidence" value="ECO:0007669"/>
    <property type="project" value="UniProtKB-ARBA"/>
</dbReference>
<reference evidence="7 8" key="1">
    <citation type="submission" date="2019-09" db="EMBL/GenBank/DDBJ databases">
        <title>YIM 132180 draft genome.</title>
        <authorList>
            <person name="Zhang K."/>
        </authorList>
    </citation>
    <scope>NUCLEOTIDE SEQUENCE [LARGE SCALE GENOMIC DNA]</scope>
    <source>
        <strain evidence="7 8">YIM 132180</strain>
    </source>
</reference>
<evidence type="ECO:0000313" key="8">
    <source>
        <dbReference type="Proteomes" id="UP000432089"/>
    </source>
</evidence>
<dbReference type="GO" id="GO:0071111">
    <property type="term" value="F:cyclic-guanylate-specific phosphodiesterase activity"/>
    <property type="evidence" value="ECO:0007669"/>
    <property type="project" value="UniProtKB-EC"/>
</dbReference>
<dbReference type="InterPro" id="IPR013656">
    <property type="entry name" value="PAS_4"/>
</dbReference>
<dbReference type="Gene3D" id="3.20.20.450">
    <property type="entry name" value="EAL domain"/>
    <property type="match status" value="1"/>
</dbReference>
<dbReference type="SUPFAM" id="SSF141868">
    <property type="entry name" value="EAL domain-like"/>
    <property type="match status" value="1"/>
</dbReference>
<dbReference type="PROSITE" id="PS50883">
    <property type="entry name" value="EAL"/>
    <property type="match status" value="1"/>
</dbReference>
<keyword evidence="2" id="KW-0472">Membrane</keyword>
<dbReference type="EMBL" id="VZDO01000015">
    <property type="protein sequence ID" value="KAB0677740.1"/>
    <property type="molecule type" value="Genomic_DNA"/>
</dbReference>
<dbReference type="PROSITE" id="PS50887">
    <property type="entry name" value="GGDEF"/>
    <property type="match status" value="1"/>
</dbReference>
<evidence type="ECO:0000259" key="6">
    <source>
        <dbReference type="PROSITE" id="PS50887"/>
    </source>
</evidence>
<evidence type="ECO:0000259" key="3">
    <source>
        <dbReference type="PROSITE" id="PS50112"/>
    </source>
</evidence>
<evidence type="ECO:0000256" key="1">
    <source>
        <dbReference type="ARBA" id="ARBA00051114"/>
    </source>
</evidence>
<dbReference type="InterPro" id="IPR043128">
    <property type="entry name" value="Rev_trsase/Diguanyl_cyclase"/>
</dbReference>
<dbReference type="PANTHER" id="PTHR44757:SF10">
    <property type="entry name" value="MEMBRANE PROTEIN"/>
    <property type="match status" value="1"/>
</dbReference>
<feature type="transmembrane region" description="Helical" evidence="2">
    <location>
        <begin position="253"/>
        <end position="273"/>
    </location>
</feature>
<feature type="domain" description="PAS" evidence="3">
    <location>
        <begin position="300"/>
        <end position="370"/>
    </location>
</feature>
<dbReference type="PROSITE" id="PS50112">
    <property type="entry name" value="PAS"/>
    <property type="match status" value="1"/>
</dbReference>
<dbReference type="InterPro" id="IPR000700">
    <property type="entry name" value="PAS-assoc_C"/>
</dbReference>
<dbReference type="SMART" id="SM00052">
    <property type="entry name" value="EAL"/>
    <property type="match status" value="1"/>
</dbReference>
<proteinExistence type="predicted"/>
<dbReference type="InterPro" id="IPR029787">
    <property type="entry name" value="Nucleotide_cyclase"/>
</dbReference>
<comment type="catalytic activity">
    <reaction evidence="1">
        <text>3',3'-c-di-GMP + H2O = 5'-phosphoguanylyl(3'-&gt;5')guanosine + H(+)</text>
        <dbReference type="Rhea" id="RHEA:24902"/>
        <dbReference type="ChEBI" id="CHEBI:15377"/>
        <dbReference type="ChEBI" id="CHEBI:15378"/>
        <dbReference type="ChEBI" id="CHEBI:58754"/>
        <dbReference type="ChEBI" id="CHEBI:58805"/>
        <dbReference type="EC" id="3.1.4.52"/>
    </reaction>
    <physiologicalReaction direction="left-to-right" evidence="1">
        <dbReference type="Rhea" id="RHEA:24903"/>
    </physiologicalReaction>
</comment>
<dbReference type="CDD" id="cd01948">
    <property type="entry name" value="EAL"/>
    <property type="match status" value="1"/>
</dbReference>
<dbReference type="CDD" id="cd01949">
    <property type="entry name" value="GGDEF"/>
    <property type="match status" value="1"/>
</dbReference>
<dbReference type="SMART" id="SM00267">
    <property type="entry name" value="GGDEF"/>
    <property type="match status" value="1"/>
</dbReference>
<dbReference type="InterPro" id="IPR035965">
    <property type="entry name" value="PAS-like_dom_sf"/>
</dbReference>
<dbReference type="Pfam" id="PF00563">
    <property type="entry name" value="EAL"/>
    <property type="match status" value="1"/>
</dbReference>
<dbReference type="FunFam" id="3.30.70.270:FF:000001">
    <property type="entry name" value="Diguanylate cyclase domain protein"/>
    <property type="match status" value="1"/>
</dbReference>
<protein>
    <submittedName>
        <fullName evidence="7">EAL domain-containing protein</fullName>
    </submittedName>
</protein>
<feature type="domain" description="GGDEF" evidence="6">
    <location>
        <begin position="458"/>
        <end position="591"/>
    </location>
</feature>
<keyword evidence="8" id="KW-1185">Reference proteome</keyword>
<feature type="domain" description="PAC" evidence="4">
    <location>
        <begin position="374"/>
        <end position="426"/>
    </location>
</feature>
<dbReference type="PROSITE" id="PS50113">
    <property type="entry name" value="PAC"/>
    <property type="match status" value="1"/>
</dbReference>
<dbReference type="Proteomes" id="UP000432089">
    <property type="component" value="Unassembled WGS sequence"/>
</dbReference>
<dbReference type="InterPro" id="IPR001633">
    <property type="entry name" value="EAL_dom"/>
</dbReference>
<dbReference type="InterPro" id="IPR000160">
    <property type="entry name" value="GGDEF_dom"/>
</dbReference>
<dbReference type="Gene3D" id="3.30.450.20">
    <property type="entry name" value="PAS domain"/>
    <property type="match status" value="1"/>
</dbReference>
<organism evidence="7 8">
    <name type="scientific">Plantimonas leprariae</name>
    <dbReference type="NCBI Taxonomy" id="2615207"/>
    <lineage>
        <taxon>Bacteria</taxon>
        <taxon>Pseudomonadati</taxon>
        <taxon>Pseudomonadota</taxon>
        <taxon>Alphaproteobacteria</taxon>
        <taxon>Hyphomicrobiales</taxon>
        <taxon>Aurantimonadaceae</taxon>
        <taxon>Plantimonas</taxon>
    </lineage>
</organism>
<sequence length="858" mass="93557">MHEFSSKGFGRRVTLPMSGMVVATVFLVLVFALISAHRQNSLAVESSTQLAETAISVKEREIARNLKDYAVWEDAYRNLHENLDLAWAATDGNVGANIYTGLGYEMAFVVSPEGKTVYAVMNGEPGAPVDAFATIPTGLRELVARGAVDAEPAVGFLRSGSDAFLVAATAIVLPSADRAALPPSSRSVLIFAKKFDAKFLARIGEEYLLQNLRIVPSATASLGAAVPLRSLDGADLGFVSWSPEKPGTDLLRFLLPPMAISLVAFGLFAFLVLRHTKRSAAEIETSARTIEAYARTLEDSEARFRDVAEASSDWIWESDRDMRMVYFSARFTEVTGLAAAGVLGRTLEQFFVIERADEAWQSRAQALRAQESFRDLRCRYHDASGLLRVCRLAARPIVDHAGSFAGYRGTATDITSEVEAQARATHLALHDALTGLPNRVLFHQRLGQALEADADERSRLAVLCLDLDHFKEVNDTLGHAAGDILLQEVGQRLNACILPSDTVARLGGDEFAIVQNGVNQPLEANALSRRILESLNRPYMVDGSELHVGVSIGVAFAEAENDGADALLKNADIALYRAKQSGRATMRVFEPRMDIELQARKALEYDLRQALARNQLEVHYQPLVELENGRIAGVEALARWRHPEHGLVPPSSFIPLAEDTGLIVGIGEWVLRTACAQAAAWPELRVAVNLSPIQFRHSELVETVRQVLVDTGLAPHRLELEITESVLLHDAAAAREILTALKETGVFIVMDDFGTGYSSLGYLNSFPFDKIKIDKSFISDLSAEKSNAIVRSVIGLGQSLNMITTAEGVETPEQVEFLLREGCEQVQGYHFGRPIPADAMTTLIGGWTNDLGEGRSAA</sequence>
<comment type="caution">
    <text evidence="7">The sequence shown here is derived from an EMBL/GenBank/DDBJ whole genome shotgun (WGS) entry which is preliminary data.</text>
</comment>
<evidence type="ECO:0000259" key="4">
    <source>
        <dbReference type="PROSITE" id="PS50113"/>
    </source>
</evidence>
<evidence type="ECO:0000259" key="5">
    <source>
        <dbReference type="PROSITE" id="PS50883"/>
    </source>
</evidence>
<dbReference type="InterPro" id="IPR052155">
    <property type="entry name" value="Biofilm_reg_signaling"/>
</dbReference>
<dbReference type="Pfam" id="PF05228">
    <property type="entry name" value="CHASE4"/>
    <property type="match status" value="1"/>
</dbReference>
<evidence type="ECO:0000313" key="7">
    <source>
        <dbReference type="EMBL" id="KAB0677740.1"/>
    </source>
</evidence>
<evidence type="ECO:0000256" key="2">
    <source>
        <dbReference type="SAM" id="Phobius"/>
    </source>
</evidence>
<dbReference type="Gene3D" id="3.30.70.270">
    <property type="match status" value="1"/>
</dbReference>
<dbReference type="SMART" id="SM00091">
    <property type="entry name" value="PAS"/>
    <property type="match status" value="1"/>
</dbReference>
<dbReference type="SUPFAM" id="SSF55785">
    <property type="entry name" value="PYP-like sensor domain (PAS domain)"/>
    <property type="match status" value="1"/>
</dbReference>
<accession>A0A7V7PM32</accession>
<dbReference type="InterPro" id="IPR000014">
    <property type="entry name" value="PAS"/>
</dbReference>
<feature type="domain" description="EAL" evidence="5">
    <location>
        <begin position="600"/>
        <end position="848"/>
    </location>
</feature>
<name>A0A7V7PM32_9HYPH</name>
<dbReference type="AlphaFoldDB" id="A0A7V7PM32"/>
<dbReference type="PANTHER" id="PTHR44757">
    <property type="entry name" value="DIGUANYLATE CYCLASE DGCP"/>
    <property type="match status" value="1"/>
</dbReference>
<dbReference type="NCBIfam" id="TIGR00229">
    <property type="entry name" value="sensory_box"/>
    <property type="match status" value="1"/>
</dbReference>
<dbReference type="CDD" id="cd00130">
    <property type="entry name" value="PAS"/>
    <property type="match status" value="1"/>
</dbReference>
<keyword evidence="2" id="KW-1133">Transmembrane helix</keyword>
<dbReference type="InterPro" id="IPR035919">
    <property type="entry name" value="EAL_sf"/>
</dbReference>
<dbReference type="InterPro" id="IPR007892">
    <property type="entry name" value="CHASE4"/>
</dbReference>
<dbReference type="Pfam" id="PF00990">
    <property type="entry name" value="GGDEF"/>
    <property type="match status" value="1"/>
</dbReference>
<dbReference type="NCBIfam" id="TIGR00254">
    <property type="entry name" value="GGDEF"/>
    <property type="match status" value="1"/>
</dbReference>
<keyword evidence="2" id="KW-0812">Transmembrane</keyword>
<dbReference type="SUPFAM" id="SSF55073">
    <property type="entry name" value="Nucleotide cyclase"/>
    <property type="match status" value="1"/>
</dbReference>
<dbReference type="FunFam" id="3.20.20.450:FF:000001">
    <property type="entry name" value="Cyclic di-GMP phosphodiesterase yahA"/>
    <property type="match status" value="1"/>
</dbReference>
<dbReference type="Pfam" id="PF08448">
    <property type="entry name" value="PAS_4"/>
    <property type="match status" value="1"/>
</dbReference>
<gene>
    <name evidence="7" type="ORF">F6X38_17310</name>
</gene>